<dbReference type="KEGG" id="mee:DA075_17225"/>
<gene>
    <name evidence="1" type="ORF">DA075_17225</name>
</gene>
<sequence>MSSGVMFAVTGGDGRPYDMPAETALAGAVPVVAFAQTGATEQKTMPDHLAAKASLGGLIGPDADLLIPQGSVHVVIPTLTASRSWSLPDVDGYPYGQDLVIVDDGRTLGAGPTLAVIPLAGSGDAIAGYPSGITLADAGASVRLRRGLLSNVWVLV</sequence>
<dbReference type="AlphaFoldDB" id="A0A2R4WLL1"/>
<dbReference type="EMBL" id="CP028843">
    <property type="protein sequence ID" value="AWB22441.1"/>
    <property type="molecule type" value="Genomic_DNA"/>
</dbReference>
<proteinExistence type="predicted"/>
<reference evidence="1 2" key="1">
    <citation type="submission" date="2018-04" db="EMBL/GenBank/DDBJ databases">
        <title>Methylobacterium sp. PR1016A genome.</title>
        <authorList>
            <person name="Park W."/>
        </authorList>
    </citation>
    <scope>NUCLEOTIDE SEQUENCE [LARGE SCALE GENOMIC DNA]</scope>
    <source>
        <strain evidence="1 2">PR1016A</strain>
    </source>
</reference>
<organism evidence="1 2">
    <name type="scientific">Methylobacterium currus</name>
    <dbReference type="NCBI Taxonomy" id="2051553"/>
    <lineage>
        <taxon>Bacteria</taxon>
        <taxon>Pseudomonadati</taxon>
        <taxon>Pseudomonadota</taxon>
        <taxon>Alphaproteobacteria</taxon>
        <taxon>Hyphomicrobiales</taxon>
        <taxon>Methylobacteriaceae</taxon>
        <taxon>Methylobacterium</taxon>
    </lineage>
</organism>
<evidence type="ECO:0000313" key="1">
    <source>
        <dbReference type="EMBL" id="AWB22441.1"/>
    </source>
</evidence>
<keyword evidence="2" id="KW-1185">Reference proteome</keyword>
<protein>
    <submittedName>
        <fullName evidence="1">Uncharacterized protein</fullName>
    </submittedName>
</protein>
<name>A0A2R4WLL1_9HYPH</name>
<dbReference type="Proteomes" id="UP000244755">
    <property type="component" value="Chromosome 1"/>
</dbReference>
<accession>A0A2R4WLL1</accession>
<evidence type="ECO:0000313" key="2">
    <source>
        <dbReference type="Proteomes" id="UP000244755"/>
    </source>
</evidence>